<feature type="compositionally biased region" description="Basic and acidic residues" evidence="6">
    <location>
        <begin position="86"/>
        <end position="100"/>
    </location>
</feature>
<protein>
    <recommendedName>
        <fullName evidence="7">WW domain-containing protein</fullName>
    </recommendedName>
</protein>
<feature type="compositionally biased region" description="Basic and acidic residues" evidence="6">
    <location>
        <begin position="308"/>
        <end position="318"/>
    </location>
</feature>
<dbReference type="InterPro" id="IPR023175">
    <property type="entry name" value="Vta1/CALS_N_sf"/>
</dbReference>
<dbReference type="Proteomes" id="UP001515480">
    <property type="component" value="Unassembled WGS sequence"/>
</dbReference>
<proteinExistence type="predicted"/>
<accession>A0AB34J1M9</accession>
<feature type="region of interest" description="Disordered" evidence="6">
    <location>
        <begin position="521"/>
        <end position="540"/>
    </location>
</feature>
<comment type="caution">
    <text evidence="8">The sequence shown here is derived from an EMBL/GenBank/DDBJ whole genome shotgun (WGS) entry which is preliminary data.</text>
</comment>
<feature type="compositionally biased region" description="Low complexity" evidence="6">
    <location>
        <begin position="352"/>
        <end position="400"/>
    </location>
</feature>
<dbReference type="InterPro" id="IPR036020">
    <property type="entry name" value="WW_dom_sf"/>
</dbReference>
<evidence type="ECO:0000259" key="7">
    <source>
        <dbReference type="PROSITE" id="PS50020"/>
    </source>
</evidence>
<dbReference type="PROSITE" id="PS50020">
    <property type="entry name" value="WW_DOMAIN_2"/>
    <property type="match status" value="2"/>
</dbReference>
<dbReference type="Pfam" id="PF00397">
    <property type="entry name" value="WW"/>
    <property type="match status" value="2"/>
</dbReference>
<evidence type="ECO:0000256" key="4">
    <source>
        <dbReference type="ARBA" id="ARBA00022553"/>
    </source>
</evidence>
<feature type="domain" description="WW" evidence="7">
    <location>
        <begin position="322"/>
        <end position="356"/>
    </location>
</feature>
<feature type="compositionally biased region" description="Low complexity" evidence="6">
    <location>
        <begin position="407"/>
        <end position="425"/>
    </location>
</feature>
<dbReference type="AlphaFoldDB" id="A0AB34J1M9"/>
<keyword evidence="5" id="KW-0472">Membrane</keyword>
<evidence type="ECO:0000256" key="6">
    <source>
        <dbReference type="SAM" id="MobiDB-lite"/>
    </source>
</evidence>
<keyword evidence="3" id="KW-0963">Cytoplasm</keyword>
<feature type="compositionally biased region" description="Basic and acidic residues" evidence="6">
    <location>
        <begin position="257"/>
        <end position="271"/>
    </location>
</feature>
<dbReference type="Pfam" id="PF04652">
    <property type="entry name" value="Vta1"/>
    <property type="match status" value="1"/>
</dbReference>
<evidence type="ECO:0000256" key="1">
    <source>
        <dbReference type="ARBA" id="ARBA00004308"/>
    </source>
</evidence>
<organism evidence="8 9">
    <name type="scientific">Prymnesium parvum</name>
    <name type="common">Toxic golden alga</name>
    <dbReference type="NCBI Taxonomy" id="97485"/>
    <lineage>
        <taxon>Eukaryota</taxon>
        <taxon>Haptista</taxon>
        <taxon>Haptophyta</taxon>
        <taxon>Prymnesiophyceae</taxon>
        <taxon>Prymnesiales</taxon>
        <taxon>Prymnesiaceae</taxon>
        <taxon>Prymnesium</taxon>
    </lineage>
</organism>
<dbReference type="GO" id="GO:0005737">
    <property type="term" value="C:cytoplasm"/>
    <property type="evidence" value="ECO:0007669"/>
    <property type="project" value="UniProtKB-SubCell"/>
</dbReference>
<dbReference type="InterPro" id="IPR039431">
    <property type="entry name" value="Vta1/CALS_N"/>
</dbReference>
<dbReference type="EMBL" id="JBGBPQ010000014">
    <property type="protein sequence ID" value="KAL1511558.1"/>
    <property type="molecule type" value="Genomic_DNA"/>
</dbReference>
<dbReference type="InterPro" id="IPR051105">
    <property type="entry name" value="WWC/KIBRA_Hippo_Reg"/>
</dbReference>
<keyword evidence="4" id="KW-0597">Phosphoprotein</keyword>
<evidence type="ECO:0000256" key="3">
    <source>
        <dbReference type="ARBA" id="ARBA00022490"/>
    </source>
</evidence>
<evidence type="ECO:0000313" key="8">
    <source>
        <dbReference type="EMBL" id="KAL1511558.1"/>
    </source>
</evidence>
<feature type="region of interest" description="Disordered" evidence="6">
    <location>
        <begin position="86"/>
        <end position="107"/>
    </location>
</feature>
<evidence type="ECO:0000313" key="9">
    <source>
        <dbReference type="Proteomes" id="UP001515480"/>
    </source>
</evidence>
<dbReference type="SUPFAM" id="SSF51045">
    <property type="entry name" value="WW domain"/>
    <property type="match status" value="2"/>
</dbReference>
<feature type="compositionally biased region" description="Basic and acidic residues" evidence="6">
    <location>
        <begin position="530"/>
        <end position="540"/>
    </location>
</feature>
<comment type="subcellular location">
    <subcellularLocation>
        <location evidence="2">Cytoplasm</location>
    </subcellularLocation>
    <subcellularLocation>
        <location evidence="1">Endomembrane system</location>
    </subcellularLocation>
</comment>
<feature type="domain" description="WW" evidence="7">
    <location>
        <begin position="428"/>
        <end position="462"/>
    </location>
</feature>
<dbReference type="Gene3D" id="1.25.40.270">
    <property type="entry name" value="Vacuolar protein sorting-associated protein vta1"/>
    <property type="match status" value="1"/>
</dbReference>
<dbReference type="SMART" id="SM00456">
    <property type="entry name" value="WW"/>
    <property type="match status" value="2"/>
</dbReference>
<reference evidence="8 9" key="1">
    <citation type="journal article" date="2024" name="Science">
        <title>Giant polyketide synthase enzymes in the biosynthesis of giant marine polyether toxins.</title>
        <authorList>
            <person name="Fallon T.R."/>
            <person name="Shende V.V."/>
            <person name="Wierzbicki I.H."/>
            <person name="Pendleton A.L."/>
            <person name="Watervoot N.F."/>
            <person name="Auber R.P."/>
            <person name="Gonzalez D.J."/>
            <person name="Wisecaver J.H."/>
            <person name="Moore B.S."/>
        </authorList>
    </citation>
    <scope>NUCLEOTIDE SEQUENCE [LARGE SCALE GENOMIC DNA]</scope>
    <source>
        <strain evidence="8 9">12B1</strain>
    </source>
</reference>
<keyword evidence="9" id="KW-1185">Reference proteome</keyword>
<dbReference type="CDD" id="cd00201">
    <property type="entry name" value="WW"/>
    <property type="match status" value="2"/>
</dbReference>
<feature type="compositionally biased region" description="Low complexity" evidence="6">
    <location>
        <begin position="230"/>
        <end position="239"/>
    </location>
</feature>
<dbReference type="Gene3D" id="2.20.70.10">
    <property type="match status" value="2"/>
</dbReference>
<dbReference type="InterPro" id="IPR001202">
    <property type="entry name" value="WW_dom"/>
</dbReference>
<sequence>MAALPPALSSLSTYVERAHELRARHPHAAYQLKLLVAHAGLPLSSSCRASKLFLLRLLDETERERHLLPPTDAADEIAALARDLSARAHHADRPSDRPSDRPTASSAWSITDAPRVARAFHASAVCFDALRMLRALTAEEAAAQRRAHRRAAELAAQLQAVFKTTEPCVPPWRPLADDALPHPASSPVQGGAVQGGAVERGAVEGGTAEEAVEGGAVGEGVVEGGTVGRGLAEGSVAEGGAEEAGTVDRGVAEGGVEEGRVVEGRAVEGRVAEGGAEEEGTVDRGVAEGGVEEGRVVEAGAVEGGGRGAERAGEREYAGGEGALPDGWERRYDASSGRHYYVDFVNKLTSWSPPGGASEAAATSSSPRPSSSSSSSSPLPAASSPLPTASSAPPATYPSLTVPTAPPHAAIASSPSEGGSAAPVSSAPPLPAGWECRVDPATGRRFYINLVERTTTWELPDEALAPPATPEPEVAEPQVVEGIRVDVDPPPAAEVSQADIDRLTKEALRGADAMWERMSLKDAPAGPRDASQREKMKQERAAYRAAAVKNVLNTRAQADALMNEIASHR</sequence>
<dbReference type="GO" id="GO:0012505">
    <property type="term" value="C:endomembrane system"/>
    <property type="evidence" value="ECO:0007669"/>
    <property type="project" value="UniProtKB-SubCell"/>
</dbReference>
<dbReference type="PANTHER" id="PTHR14791:SF29">
    <property type="entry name" value="PROTEIN KIBRA"/>
    <property type="match status" value="1"/>
</dbReference>
<name>A0AB34J1M9_PRYPA</name>
<evidence type="ECO:0000256" key="5">
    <source>
        <dbReference type="ARBA" id="ARBA00023136"/>
    </source>
</evidence>
<dbReference type="PROSITE" id="PS01159">
    <property type="entry name" value="WW_DOMAIN_1"/>
    <property type="match status" value="2"/>
</dbReference>
<dbReference type="PANTHER" id="PTHR14791">
    <property type="entry name" value="BOMB/KIRA PROTEINS"/>
    <property type="match status" value="1"/>
</dbReference>
<feature type="region of interest" description="Disordered" evidence="6">
    <location>
        <begin position="230"/>
        <end position="327"/>
    </location>
</feature>
<feature type="compositionally biased region" description="Basic and acidic residues" evidence="6">
    <location>
        <begin position="281"/>
        <end position="296"/>
    </location>
</feature>
<evidence type="ECO:0000256" key="2">
    <source>
        <dbReference type="ARBA" id="ARBA00004496"/>
    </source>
</evidence>
<feature type="region of interest" description="Disordered" evidence="6">
    <location>
        <begin position="352"/>
        <end position="433"/>
    </location>
</feature>
<gene>
    <name evidence="8" type="ORF">AB1Y20_006352</name>
</gene>